<organism evidence="4 5">
    <name type="scientific">Brevibacillus centrosporus</name>
    <dbReference type="NCBI Taxonomy" id="54910"/>
    <lineage>
        <taxon>Bacteria</taxon>
        <taxon>Bacillati</taxon>
        <taxon>Bacillota</taxon>
        <taxon>Bacilli</taxon>
        <taxon>Bacillales</taxon>
        <taxon>Paenibacillaceae</taxon>
        <taxon>Brevibacillus</taxon>
    </lineage>
</organism>
<dbReference type="SUPFAM" id="SSF51206">
    <property type="entry name" value="cAMP-binding domain-like"/>
    <property type="match status" value="2"/>
</dbReference>
<dbReference type="Proteomes" id="UP000198915">
    <property type="component" value="Unassembled WGS sequence"/>
</dbReference>
<accession>A0A1I3V7G1</accession>
<dbReference type="PANTHER" id="PTHR11635">
    <property type="entry name" value="CAMP-DEPENDENT PROTEIN KINASE REGULATORY CHAIN"/>
    <property type="match status" value="1"/>
</dbReference>
<dbReference type="InterPro" id="IPR050503">
    <property type="entry name" value="cAMP-dep_PK_reg_su-like"/>
</dbReference>
<sequence length="608" mass="67247">MPVTDVFQFLREHPLLRGVPDSELEIVARLIEPIYISDGESLLIEGDASTDCFFIHTGSVQVSSRNLVGNTLLLAELGPGSLVGEMGLLQHERRSASVTAIHDVIALRLERQSFELLAKVSPLFHESLLYTVRIRMLHRKLRKASIWSVIPDAELRGLAEVITTRKVAKGETILEMGARADQFFMVSSGRFEARRKDRKKSLLLEGDFFGEELLLADLPSEYTLTALEDSELMVLGKEEFLSILGCYAPILKQFCEIIRIRHPHALPKLANELHTEQQLAVDTAAAFVPKARERWIDSLLWLGGGFLVLSLLALFLNNHILHVVTLLAGGLVGPVTFVAYMRDHQLLGIKQTQVSLLFAASGIFAVPVAFLLERVWFMNNAVSTIDYSQLGAPLAISLIEEGAKLVICFLFARPKRMPFLMDALVFGAAAGMGFAAIESMLYGWSHLEQASSLGMLSMLWIRALLSPFGHGAWTAIAAAGVWLIVSALRPRTRKSDKRAWKVFGAAMLVLIVITLHALWDFQFGSSMVTVGVMVAIGCMDVVLLFILIRAGRKEELHSFTTMNPYVQEQLRHHVPEDTAAGELYCGSCGSASPRSARYCARCGHALRI</sequence>
<dbReference type="InterPro" id="IPR014710">
    <property type="entry name" value="RmlC-like_jellyroll"/>
</dbReference>
<keyword evidence="1" id="KW-0010">Activator</keyword>
<dbReference type="PROSITE" id="PS00889">
    <property type="entry name" value="CNMP_BINDING_2"/>
    <property type="match status" value="1"/>
</dbReference>
<dbReference type="GO" id="GO:0005829">
    <property type="term" value="C:cytosol"/>
    <property type="evidence" value="ECO:0007669"/>
    <property type="project" value="TreeGrafter"/>
</dbReference>
<dbReference type="PANTHER" id="PTHR11635:SF152">
    <property type="entry name" value="CAMP-DEPENDENT PROTEIN KINASE TYPE I REGULATORY SUBUNIT-RELATED"/>
    <property type="match status" value="1"/>
</dbReference>
<feature type="transmembrane region" description="Helical" evidence="2">
    <location>
        <begin position="424"/>
        <end position="444"/>
    </location>
</feature>
<keyword evidence="2" id="KW-0812">Transmembrane</keyword>
<proteinExistence type="predicted"/>
<dbReference type="InterPro" id="IPR018488">
    <property type="entry name" value="cNMP-bd_CS"/>
</dbReference>
<evidence type="ECO:0000259" key="3">
    <source>
        <dbReference type="PROSITE" id="PS50042"/>
    </source>
</evidence>
<feature type="transmembrane region" description="Helical" evidence="2">
    <location>
        <begin position="354"/>
        <end position="372"/>
    </location>
</feature>
<feature type="transmembrane region" description="Helical" evidence="2">
    <location>
        <begin position="525"/>
        <end position="548"/>
    </location>
</feature>
<feature type="transmembrane region" description="Helical" evidence="2">
    <location>
        <begin position="322"/>
        <end position="342"/>
    </location>
</feature>
<dbReference type="RefSeq" id="WP_092268452.1">
    <property type="nucleotide sequence ID" value="NZ_FORT01000006.1"/>
</dbReference>
<gene>
    <name evidence="4" type="ORF">SAMN05518846_106265</name>
</gene>
<feature type="transmembrane region" description="Helical" evidence="2">
    <location>
        <begin position="500"/>
        <end position="519"/>
    </location>
</feature>
<keyword evidence="5" id="KW-1185">Reference proteome</keyword>
<dbReference type="Pfam" id="PF13367">
    <property type="entry name" value="PrsW-protease"/>
    <property type="match status" value="1"/>
</dbReference>
<protein>
    <submittedName>
        <fullName evidence="4">Cyclic nucleotide-binding domain-containing protein</fullName>
    </submittedName>
</protein>
<dbReference type="Pfam" id="PF00027">
    <property type="entry name" value="cNMP_binding"/>
    <property type="match status" value="2"/>
</dbReference>
<dbReference type="InterPro" id="IPR018490">
    <property type="entry name" value="cNMP-bd_dom_sf"/>
</dbReference>
<name>A0A1I3V7G1_9BACL</name>
<feature type="transmembrane region" description="Helical" evidence="2">
    <location>
        <begin position="299"/>
        <end position="316"/>
    </location>
</feature>
<feature type="domain" description="Cyclic nucleotide-binding" evidence="3">
    <location>
        <begin position="146"/>
        <end position="245"/>
    </location>
</feature>
<keyword evidence="2" id="KW-0472">Membrane</keyword>
<reference evidence="5" key="1">
    <citation type="submission" date="2016-10" db="EMBL/GenBank/DDBJ databases">
        <authorList>
            <person name="Varghese N."/>
            <person name="Submissions S."/>
        </authorList>
    </citation>
    <scope>NUCLEOTIDE SEQUENCE [LARGE SCALE GENOMIC DNA]</scope>
    <source>
        <strain evidence="5">OK042</strain>
    </source>
</reference>
<dbReference type="InterPro" id="IPR000595">
    <property type="entry name" value="cNMP-bd_dom"/>
</dbReference>
<dbReference type="AlphaFoldDB" id="A0A1I3V7G1"/>
<dbReference type="InterPro" id="IPR026898">
    <property type="entry name" value="PrsW"/>
</dbReference>
<keyword evidence="2" id="KW-1133">Transmembrane helix</keyword>
<dbReference type="PROSITE" id="PS50042">
    <property type="entry name" value="CNMP_BINDING_3"/>
    <property type="match status" value="2"/>
</dbReference>
<dbReference type="GO" id="GO:0008233">
    <property type="term" value="F:peptidase activity"/>
    <property type="evidence" value="ECO:0007669"/>
    <property type="project" value="InterPro"/>
</dbReference>
<dbReference type="SMART" id="SM00100">
    <property type="entry name" value="cNMP"/>
    <property type="match status" value="2"/>
</dbReference>
<dbReference type="GO" id="GO:0005952">
    <property type="term" value="C:cAMP-dependent protein kinase complex"/>
    <property type="evidence" value="ECO:0007669"/>
    <property type="project" value="InterPro"/>
</dbReference>
<evidence type="ECO:0000313" key="5">
    <source>
        <dbReference type="Proteomes" id="UP000198915"/>
    </source>
</evidence>
<dbReference type="CDD" id="cd00038">
    <property type="entry name" value="CAP_ED"/>
    <property type="match status" value="2"/>
</dbReference>
<evidence type="ECO:0000313" key="4">
    <source>
        <dbReference type="EMBL" id="SFJ91235.1"/>
    </source>
</evidence>
<dbReference type="Gene3D" id="2.60.120.10">
    <property type="entry name" value="Jelly Rolls"/>
    <property type="match status" value="2"/>
</dbReference>
<dbReference type="STRING" id="1884381.SAMN05518846_106265"/>
<evidence type="ECO:0000256" key="2">
    <source>
        <dbReference type="SAM" id="Phobius"/>
    </source>
</evidence>
<evidence type="ECO:0000256" key="1">
    <source>
        <dbReference type="ARBA" id="ARBA00023159"/>
    </source>
</evidence>
<dbReference type="EMBL" id="FORT01000006">
    <property type="protein sequence ID" value="SFJ91235.1"/>
    <property type="molecule type" value="Genomic_DNA"/>
</dbReference>
<feature type="domain" description="Cyclic nucleotide-binding" evidence="3">
    <location>
        <begin position="15"/>
        <end position="117"/>
    </location>
</feature>
<feature type="transmembrane region" description="Helical" evidence="2">
    <location>
        <begin position="464"/>
        <end position="488"/>
    </location>
</feature>